<keyword evidence="1" id="KW-0812">Transmembrane</keyword>
<dbReference type="PROSITE" id="PS51257">
    <property type="entry name" value="PROKAR_LIPOPROTEIN"/>
    <property type="match status" value="1"/>
</dbReference>
<evidence type="ECO:0000256" key="2">
    <source>
        <dbReference type="SAM" id="SignalP"/>
    </source>
</evidence>
<evidence type="ECO:0000313" key="4">
    <source>
        <dbReference type="Proteomes" id="UP001150569"/>
    </source>
</evidence>
<name>A0A9W7ZTG6_9FUNG</name>
<sequence>MRLYRLAVVAHSLLWPSHTTATSPGSFATGFACVLPFAVLYIPLYLQLLVQHTATVCSDLRLPIGEAGQTWLCETAPAATLRGIARLEGPSTTTAHSVVGRTNDQAEYYKRPSFVGWLDHGLATVGSGFGTGLRLLTRSAGEGVRDPTCVAYLSANDGRHLDAVTTGPPAWLGYLQYSACVAGSAGRQLLRRASRPELLRPPVPPPRPAHTPEIPYLTTANLPSLDLVGLVRQTILGYVALNLWSWLTLDRLARAYAVPYVAPRLLTGGVCAVSQLPAPWLTALTDGSPAWTARCHVLQDAVARSDDALVARCPDLSQPWTALLAATVAGPHLPVCPRGVGSVLGRLANSACRTLLPEPASTFDPLLTRLPLADRLWLDGLFSRLQALLNLGTLGLTAYLVTRAWYAVLHWIRNFFLRCGQRLLWVALSFALAAYYFEKSRRQYWPEEA</sequence>
<proteinExistence type="predicted"/>
<evidence type="ECO:0000313" key="3">
    <source>
        <dbReference type="EMBL" id="KAJ1911170.1"/>
    </source>
</evidence>
<keyword evidence="2" id="KW-0732">Signal</keyword>
<accession>A0A9W7ZTG6</accession>
<keyword evidence="1" id="KW-0472">Membrane</keyword>
<feature type="chain" id="PRO_5040993590" evidence="2">
    <location>
        <begin position="22"/>
        <end position="449"/>
    </location>
</feature>
<dbReference type="EMBL" id="JANBPT010000960">
    <property type="protein sequence ID" value="KAJ1911170.1"/>
    <property type="molecule type" value="Genomic_DNA"/>
</dbReference>
<gene>
    <name evidence="3" type="ORF">IWQ60_010260</name>
</gene>
<feature type="transmembrane region" description="Helical" evidence="1">
    <location>
        <begin position="387"/>
        <end position="409"/>
    </location>
</feature>
<keyword evidence="4" id="KW-1185">Reference proteome</keyword>
<evidence type="ECO:0000256" key="1">
    <source>
        <dbReference type="SAM" id="Phobius"/>
    </source>
</evidence>
<comment type="caution">
    <text evidence="3">The sequence shown here is derived from an EMBL/GenBank/DDBJ whole genome shotgun (WGS) entry which is preliminary data.</text>
</comment>
<protein>
    <submittedName>
        <fullName evidence="3">Uncharacterized protein</fullName>
    </submittedName>
</protein>
<reference evidence="3" key="1">
    <citation type="submission" date="2022-07" db="EMBL/GenBank/DDBJ databases">
        <title>Phylogenomic reconstructions and comparative analyses of Kickxellomycotina fungi.</title>
        <authorList>
            <person name="Reynolds N.K."/>
            <person name="Stajich J.E."/>
            <person name="Barry K."/>
            <person name="Grigoriev I.V."/>
            <person name="Crous P."/>
            <person name="Smith M.E."/>
        </authorList>
    </citation>
    <scope>NUCLEOTIDE SEQUENCE</scope>
    <source>
        <strain evidence="3">RSA 861</strain>
    </source>
</reference>
<dbReference type="Proteomes" id="UP001150569">
    <property type="component" value="Unassembled WGS sequence"/>
</dbReference>
<dbReference type="AlphaFoldDB" id="A0A9W7ZTG6"/>
<feature type="transmembrane region" description="Helical" evidence="1">
    <location>
        <begin position="415"/>
        <end position="437"/>
    </location>
</feature>
<feature type="signal peptide" evidence="2">
    <location>
        <begin position="1"/>
        <end position="21"/>
    </location>
</feature>
<keyword evidence="1" id="KW-1133">Transmembrane helix</keyword>
<organism evidence="3 4">
    <name type="scientific">Tieghemiomyces parasiticus</name>
    <dbReference type="NCBI Taxonomy" id="78921"/>
    <lineage>
        <taxon>Eukaryota</taxon>
        <taxon>Fungi</taxon>
        <taxon>Fungi incertae sedis</taxon>
        <taxon>Zoopagomycota</taxon>
        <taxon>Kickxellomycotina</taxon>
        <taxon>Dimargaritomycetes</taxon>
        <taxon>Dimargaritales</taxon>
        <taxon>Dimargaritaceae</taxon>
        <taxon>Tieghemiomyces</taxon>
    </lineage>
</organism>